<organism evidence="9 10">
    <name type="scientific">Bugula neritina</name>
    <name type="common">Brown bryozoan</name>
    <name type="synonym">Sertularia neritina</name>
    <dbReference type="NCBI Taxonomy" id="10212"/>
    <lineage>
        <taxon>Eukaryota</taxon>
        <taxon>Metazoa</taxon>
        <taxon>Spiralia</taxon>
        <taxon>Lophotrochozoa</taxon>
        <taxon>Bryozoa</taxon>
        <taxon>Gymnolaemata</taxon>
        <taxon>Cheilostomatida</taxon>
        <taxon>Flustrina</taxon>
        <taxon>Buguloidea</taxon>
        <taxon>Bugulidae</taxon>
        <taxon>Bugula</taxon>
    </lineage>
</organism>
<keyword evidence="3 8" id="KW-0812">Transmembrane</keyword>
<evidence type="ECO:0000256" key="4">
    <source>
        <dbReference type="ARBA" id="ARBA00022989"/>
    </source>
</evidence>
<dbReference type="PANTHER" id="PTHR11923">
    <property type="entry name" value="SCAVENGER RECEPTOR CLASS B TYPE-1 SR-B1"/>
    <property type="match status" value="1"/>
</dbReference>
<dbReference type="GO" id="GO:0005764">
    <property type="term" value="C:lysosome"/>
    <property type="evidence" value="ECO:0007669"/>
    <property type="project" value="InterPro"/>
</dbReference>
<gene>
    <name evidence="9" type="ORF">EB796_012185</name>
</gene>
<comment type="subcellular location">
    <subcellularLocation>
        <location evidence="1">Membrane</location>
    </subcellularLocation>
</comment>
<accession>A0A7J7JVY6</accession>
<dbReference type="GO" id="GO:0016020">
    <property type="term" value="C:membrane"/>
    <property type="evidence" value="ECO:0007669"/>
    <property type="project" value="UniProtKB-SubCell"/>
</dbReference>
<evidence type="ECO:0000256" key="6">
    <source>
        <dbReference type="ARBA" id="ARBA00023180"/>
    </source>
</evidence>
<feature type="transmembrane region" description="Helical" evidence="8">
    <location>
        <begin position="12"/>
        <end position="35"/>
    </location>
</feature>
<dbReference type="PRINTS" id="PR01611">
    <property type="entry name" value="LIMPII"/>
</dbReference>
<proteinExistence type="inferred from homology"/>
<comment type="similarity">
    <text evidence="2">Belongs to the CD36 family.</text>
</comment>
<sequence>MVKKQCCCPITGIVIGVIVVVISLIVEFVIVPYVFKENLELNNSSMQYNNWYRPEVPISMQWYIFNLTNADDVVNHGAKPSFVQLGPYTYREYRWKTYLKWDSDKGTVRYKNLRWWVFEPNKSTGSEDDLIWSINLPLVTVAESLRYESLLIQEGFALFAKLNSEGLYRKYTMKELIWGYHDPMMTAAMSLLPDMFYTDFVGVYAGKNYTDDGVWTVSTGEKDITTVGQTVAYNGTKYLNFWSSQYANMVNGTDGTVGKPGITKDEQFYMFVPDLCRSLYGVYSEEEKTSEGITLYRFSPDANEMKNATGNPDNAGFCTPPGNCLLGDGMMNLTVCQMLDHFNIPVMASLPHFLYADPRYLEKVEGLHPVESEHKTDIALEPRTGIVMRVAKRLQINMYLRAVEYIDFMKDAPEMVFPVAWLNESAVIDGQNQDVFLSLMQLMNVANILCYVMYACGGLSMIGCSAYLTCYCVKTKSSGTGEREPLLGSQKSGGSLSVPVKEQSEEET</sequence>
<feature type="compositionally biased region" description="Low complexity" evidence="7">
    <location>
        <begin position="486"/>
        <end position="497"/>
    </location>
</feature>
<keyword evidence="5 8" id="KW-0472">Membrane</keyword>
<dbReference type="Proteomes" id="UP000593567">
    <property type="component" value="Unassembled WGS sequence"/>
</dbReference>
<evidence type="ECO:0000313" key="10">
    <source>
        <dbReference type="Proteomes" id="UP000593567"/>
    </source>
</evidence>
<evidence type="ECO:0000256" key="2">
    <source>
        <dbReference type="ARBA" id="ARBA00010532"/>
    </source>
</evidence>
<reference evidence="9" key="1">
    <citation type="submission" date="2020-06" db="EMBL/GenBank/DDBJ databases">
        <title>Draft genome of Bugula neritina, a colonial animal packing powerful symbionts and potential medicines.</title>
        <authorList>
            <person name="Rayko M."/>
        </authorList>
    </citation>
    <scope>NUCLEOTIDE SEQUENCE [LARGE SCALE GENOMIC DNA]</scope>
    <source>
        <strain evidence="9">Kwan_BN1</strain>
    </source>
</reference>
<evidence type="ECO:0000256" key="1">
    <source>
        <dbReference type="ARBA" id="ARBA00004370"/>
    </source>
</evidence>
<evidence type="ECO:0000256" key="3">
    <source>
        <dbReference type="ARBA" id="ARBA00022692"/>
    </source>
</evidence>
<keyword evidence="10" id="KW-1185">Reference proteome</keyword>
<name>A0A7J7JVY6_BUGNE</name>
<dbReference type="PRINTS" id="PR01609">
    <property type="entry name" value="CD36FAMILY"/>
</dbReference>
<dbReference type="PANTHER" id="PTHR11923:SF51">
    <property type="entry name" value="LYSOSOME MEMBRANE PROTEIN 2"/>
    <property type="match status" value="1"/>
</dbReference>
<comment type="caution">
    <text evidence="9">The sequence shown here is derived from an EMBL/GenBank/DDBJ whole genome shotgun (WGS) entry which is preliminary data.</text>
</comment>
<dbReference type="GO" id="GO:0005044">
    <property type="term" value="F:scavenger receptor activity"/>
    <property type="evidence" value="ECO:0007669"/>
    <property type="project" value="InterPro"/>
</dbReference>
<dbReference type="EMBL" id="VXIV02001811">
    <property type="protein sequence ID" value="KAF6029498.1"/>
    <property type="molecule type" value="Genomic_DNA"/>
</dbReference>
<evidence type="ECO:0000256" key="8">
    <source>
        <dbReference type="SAM" id="Phobius"/>
    </source>
</evidence>
<dbReference type="InterPro" id="IPR005429">
    <property type="entry name" value="LimpII"/>
</dbReference>
<keyword evidence="4 8" id="KW-1133">Transmembrane helix</keyword>
<evidence type="ECO:0000313" key="9">
    <source>
        <dbReference type="EMBL" id="KAF6029498.1"/>
    </source>
</evidence>
<evidence type="ECO:0000256" key="5">
    <source>
        <dbReference type="ARBA" id="ARBA00023136"/>
    </source>
</evidence>
<evidence type="ECO:0000256" key="7">
    <source>
        <dbReference type="SAM" id="MobiDB-lite"/>
    </source>
</evidence>
<dbReference type="OrthoDB" id="18585at2759"/>
<dbReference type="AlphaFoldDB" id="A0A7J7JVY6"/>
<dbReference type="InterPro" id="IPR002159">
    <property type="entry name" value="CD36_fam"/>
</dbReference>
<protein>
    <submittedName>
        <fullName evidence="9">SCARB2</fullName>
    </submittedName>
</protein>
<dbReference type="Pfam" id="PF01130">
    <property type="entry name" value="CD36"/>
    <property type="match status" value="1"/>
</dbReference>
<keyword evidence="6" id="KW-0325">Glycoprotein</keyword>
<feature type="region of interest" description="Disordered" evidence="7">
    <location>
        <begin position="479"/>
        <end position="508"/>
    </location>
</feature>
<feature type="transmembrane region" description="Helical" evidence="8">
    <location>
        <begin position="451"/>
        <end position="473"/>
    </location>
</feature>